<sequence>MHITIKRSQVNYRFVKEISWQLEEILTRLVNQQKLNHDTEDLRLSQKIPPSETYRISQLEPSNEHLYATTAHVSQLKAWRSWNKDDDD</sequence>
<accession>A0A4Y2E920</accession>
<protein>
    <submittedName>
        <fullName evidence="1">Uncharacterized protein</fullName>
    </submittedName>
</protein>
<gene>
    <name evidence="1" type="ORF">AVEN_45911_1</name>
</gene>
<keyword evidence="2" id="KW-1185">Reference proteome</keyword>
<dbReference type="AlphaFoldDB" id="A0A4Y2E920"/>
<dbReference type="EMBL" id="BGPR01000534">
    <property type="protein sequence ID" value="GBM25277.1"/>
    <property type="molecule type" value="Genomic_DNA"/>
</dbReference>
<reference evidence="1 2" key="1">
    <citation type="journal article" date="2019" name="Sci. Rep.">
        <title>Orb-weaving spider Araneus ventricosus genome elucidates the spidroin gene catalogue.</title>
        <authorList>
            <person name="Kono N."/>
            <person name="Nakamura H."/>
            <person name="Ohtoshi R."/>
            <person name="Moran D.A.P."/>
            <person name="Shinohara A."/>
            <person name="Yoshida Y."/>
            <person name="Fujiwara M."/>
            <person name="Mori M."/>
            <person name="Tomita M."/>
            <person name="Arakawa K."/>
        </authorList>
    </citation>
    <scope>NUCLEOTIDE SEQUENCE [LARGE SCALE GENOMIC DNA]</scope>
</reference>
<organism evidence="1 2">
    <name type="scientific">Araneus ventricosus</name>
    <name type="common">Orbweaver spider</name>
    <name type="synonym">Epeira ventricosa</name>
    <dbReference type="NCBI Taxonomy" id="182803"/>
    <lineage>
        <taxon>Eukaryota</taxon>
        <taxon>Metazoa</taxon>
        <taxon>Ecdysozoa</taxon>
        <taxon>Arthropoda</taxon>
        <taxon>Chelicerata</taxon>
        <taxon>Arachnida</taxon>
        <taxon>Araneae</taxon>
        <taxon>Araneomorphae</taxon>
        <taxon>Entelegynae</taxon>
        <taxon>Araneoidea</taxon>
        <taxon>Araneidae</taxon>
        <taxon>Araneus</taxon>
    </lineage>
</organism>
<evidence type="ECO:0000313" key="2">
    <source>
        <dbReference type="Proteomes" id="UP000499080"/>
    </source>
</evidence>
<comment type="caution">
    <text evidence="1">The sequence shown here is derived from an EMBL/GenBank/DDBJ whole genome shotgun (WGS) entry which is preliminary data.</text>
</comment>
<dbReference type="Proteomes" id="UP000499080">
    <property type="component" value="Unassembled WGS sequence"/>
</dbReference>
<proteinExistence type="predicted"/>
<dbReference type="OrthoDB" id="6511622at2759"/>
<name>A0A4Y2E920_ARAVE</name>
<evidence type="ECO:0000313" key="1">
    <source>
        <dbReference type="EMBL" id="GBM25277.1"/>
    </source>
</evidence>